<reference evidence="12" key="1">
    <citation type="submission" date="2017-06" db="EMBL/GenBank/DDBJ databases">
        <authorList>
            <person name="Varghese N."/>
            <person name="Submissions S."/>
        </authorList>
    </citation>
    <scope>NUCLEOTIDE SEQUENCE [LARGE SCALE GENOMIC DNA]</scope>
    <source>
        <strain evidence="12">DSM 137</strain>
    </source>
</reference>
<accession>A0A212QPH2</accession>
<evidence type="ECO:0000256" key="2">
    <source>
        <dbReference type="ARBA" id="ARBA00022630"/>
    </source>
</evidence>
<name>A0A212QPH2_RHOAC</name>
<dbReference type="Gene3D" id="3.40.109.10">
    <property type="entry name" value="NADH Oxidase"/>
    <property type="match status" value="1"/>
</dbReference>
<evidence type="ECO:0000313" key="12">
    <source>
        <dbReference type="Proteomes" id="UP000198418"/>
    </source>
</evidence>
<proteinExistence type="inferred from homology"/>
<dbReference type="Pfam" id="PF00881">
    <property type="entry name" value="Nitroreductase"/>
    <property type="match status" value="1"/>
</dbReference>
<sequence>MNDTLNLLARRRSAPPPIMKGPAPTRDEVAQMLAIAARVPDHGKLAPWRFIVFEGEARARAGALCAEVFRAQNPQAGEERLAAEQARFSRAPLVVAVVSRAAPHVKIPLWEQEMSAGAVCMNLTVAAVAMGYRTAWLTEWIAYDRDMLDRLGLEAHEKIAGYIHIGRVEGEIEDRARPDVAALTQWF</sequence>
<evidence type="ECO:0000256" key="8">
    <source>
        <dbReference type="PIRSR" id="PIRSR000232-1"/>
    </source>
</evidence>
<dbReference type="InterPro" id="IPR052530">
    <property type="entry name" value="NAD(P)H_nitroreductase"/>
</dbReference>
<organism evidence="11 12">
    <name type="scientific">Rhodoblastus acidophilus</name>
    <name type="common">Rhodopseudomonas acidophila</name>
    <dbReference type="NCBI Taxonomy" id="1074"/>
    <lineage>
        <taxon>Bacteria</taxon>
        <taxon>Pseudomonadati</taxon>
        <taxon>Pseudomonadota</taxon>
        <taxon>Alphaproteobacteria</taxon>
        <taxon>Hyphomicrobiales</taxon>
        <taxon>Rhodoblastaceae</taxon>
        <taxon>Rhodoblastus</taxon>
    </lineage>
</organism>
<dbReference type="AlphaFoldDB" id="A0A212QPH2"/>
<keyword evidence="5 7" id="KW-0560">Oxidoreductase</keyword>
<dbReference type="GO" id="GO:0016491">
    <property type="term" value="F:oxidoreductase activity"/>
    <property type="evidence" value="ECO:0007669"/>
    <property type="project" value="UniProtKB-UniRule"/>
</dbReference>
<dbReference type="InterPro" id="IPR026021">
    <property type="entry name" value="YdjA-like"/>
</dbReference>
<feature type="binding site" description="in other chain" evidence="8">
    <location>
        <begin position="11"/>
        <end position="13"/>
    </location>
    <ligand>
        <name>FMN</name>
        <dbReference type="ChEBI" id="CHEBI:58210"/>
        <note>ligand shared between dimeric partners</note>
    </ligand>
</feature>
<evidence type="ECO:0000313" key="11">
    <source>
        <dbReference type="EMBL" id="SNB61171.1"/>
    </source>
</evidence>
<evidence type="ECO:0000256" key="5">
    <source>
        <dbReference type="ARBA" id="ARBA00023002"/>
    </source>
</evidence>
<dbReference type="EC" id="1.-.-.-" evidence="7"/>
<evidence type="ECO:0000256" key="4">
    <source>
        <dbReference type="ARBA" id="ARBA00022857"/>
    </source>
</evidence>
<comment type="similarity">
    <text evidence="1 7">Belongs to the nitroreductase family.</text>
</comment>
<feature type="region of interest" description="Disordered" evidence="9">
    <location>
        <begin position="1"/>
        <end position="21"/>
    </location>
</feature>
<evidence type="ECO:0000256" key="1">
    <source>
        <dbReference type="ARBA" id="ARBA00007118"/>
    </source>
</evidence>
<dbReference type="PANTHER" id="PTHR43821:SF1">
    <property type="entry name" value="NAD(P)H NITROREDUCTASE YDJA-RELATED"/>
    <property type="match status" value="1"/>
</dbReference>
<dbReference type="Proteomes" id="UP000198418">
    <property type="component" value="Unassembled WGS sequence"/>
</dbReference>
<dbReference type="RefSeq" id="WP_088519392.1">
    <property type="nucleotide sequence ID" value="NZ_FYDG01000001.1"/>
</dbReference>
<gene>
    <name evidence="11" type="ORF">SAMN06265338_101996</name>
</gene>
<evidence type="ECO:0000256" key="6">
    <source>
        <dbReference type="ARBA" id="ARBA00023027"/>
    </source>
</evidence>
<feature type="binding site" evidence="8">
    <location>
        <position position="42"/>
    </location>
    <ligand>
        <name>FMN</name>
        <dbReference type="ChEBI" id="CHEBI:58210"/>
        <note>ligand shared between dimeric partners</note>
    </ligand>
</feature>
<keyword evidence="3 7" id="KW-0288">FMN</keyword>
<dbReference type="InterPro" id="IPR000415">
    <property type="entry name" value="Nitroreductase-like"/>
</dbReference>
<protein>
    <recommendedName>
        <fullName evidence="7">Putative NAD(P)H nitroreductase</fullName>
        <ecNumber evidence="7">1.-.-.-</ecNumber>
    </recommendedName>
</protein>
<keyword evidence="6 7" id="KW-0520">NAD</keyword>
<keyword evidence="12" id="KW-1185">Reference proteome</keyword>
<dbReference type="InterPro" id="IPR029479">
    <property type="entry name" value="Nitroreductase"/>
</dbReference>
<dbReference type="SUPFAM" id="SSF55469">
    <property type="entry name" value="FMN-dependent nitroreductase-like"/>
    <property type="match status" value="1"/>
</dbReference>
<feature type="binding site" description="in other chain" evidence="8">
    <location>
        <begin position="136"/>
        <end position="138"/>
    </location>
    <ligand>
        <name>FMN</name>
        <dbReference type="ChEBI" id="CHEBI:58210"/>
        <note>ligand shared between dimeric partners</note>
    </ligand>
</feature>
<dbReference type="PANTHER" id="PTHR43821">
    <property type="entry name" value="NAD(P)H NITROREDUCTASE YDJA-RELATED"/>
    <property type="match status" value="1"/>
</dbReference>
<dbReference type="CDD" id="cd02135">
    <property type="entry name" value="YdjA-like"/>
    <property type="match status" value="1"/>
</dbReference>
<keyword evidence="2 7" id="KW-0285">Flavoprotein</keyword>
<evidence type="ECO:0000256" key="9">
    <source>
        <dbReference type="SAM" id="MobiDB-lite"/>
    </source>
</evidence>
<feature type="domain" description="Nitroreductase" evidence="10">
    <location>
        <begin position="22"/>
        <end position="167"/>
    </location>
</feature>
<comment type="cofactor">
    <cofactor evidence="8">
        <name>FMN</name>
        <dbReference type="ChEBI" id="CHEBI:58210"/>
    </cofactor>
    <text evidence="8">Binds 1 FMN per subunit.</text>
</comment>
<evidence type="ECO:0000256" key="3">
    <source>
        <dbReference type="ARBA" id="ARBA00022643"/>
    </source>
</evidence>
<dbReference type="EMBL" id="FYDG01000001">
    <property type="protein sequence ID" value="SNB61171.1"/>
    <property type="molecule type" value="Genomic_DNA"/>
</dbReference>
<feature type="binding site" evidence="8">
    <location>
        <position position="38"/>
    </location>
    <ligand>
        <name>FMN</name>
        <dbReference type="ChEBI" id="CHEBI:58210"/>
        <note>ligand shared between dimeric partners</note>
    </ligand>
</feature>
<dbReference type="PIRSF" id="PIRSF000232">
    <property type="entry name" value="YdjA"/>
    <property type="match status" value="1"/>
</dbReference>
<dbReference type="OrthoDB" id="9804207at2"/>
<keyword evidence="4 7" id="KW-0521">NADP</keyword>
<evidence type="ECO:0000259" key="10">
    <source>
        <dbReference type="Pfam" id="PF00881"/>
    </source>
</evidence>
<evidence type="ECO:0000256" key="7">
    <source>
        <dbReference type="PIRNR" id="PIRNR000232"/>
    </source>
</evidence>